<name>A0ABV9KTU3_9BACT</name>
<dbReference type="SUPFAM" id="SSF140753">
    <property type="entry name" value="PG0816-like"/>
    <property type="match status" value="1"/>
</dbReference>
<gene>
    <name evidence="1" type="ORF">ACFO6W_06280</name>
</gene>
<evidence type="ECO:0000313" key="2">
    <source>
        <dbReference type="Proteomes" id="UP001596023"/>
    </source>
</evidence>
<dbReference type="Proteomes" id="UP001596023">
    <property type="component" value="Unassembled WGS sequence"/>
</dbReference>
<dbReference type="InterPro" id="IPR015082">
    <property type="entry name" value="DUF1896"/>
</dbReference>
<proteinExistence type="predicted"/>
<dbReference type="Gene3D" id="1.10.8.340">
    <property type="entry name" value="PG0816-like"/>
    <property type="match status" value="1"/>
</dbReference>
<dbReference type="InterPro" id="IPR036297">
    <property type="entry name" value="PG0816-like_sf"/>
</dbReference>
<keyword evidence="2" id="KW-1185">Reference proteome</keyword>
<comment type="caution">
    <text evidence="1">The sequence shown here is derived from an EMBL/GenBank/DDBJ whole genome shotgun (WGS) entry which is preliminary data.</text>
</comment>
<reference evidence="2" key="1">
    <citation type="journal article" date="2019" name="Int. J. Syst. Evol. Microbiol.">
        <title>The Global Catalogue of Microorganisms (GCM) 10K type strain sequencing project: providing services to taxonomists for standard genome sequencing and annotation.</title>
        <authorList>
            <consortium name="The Broad Institute Genomics Platform"/>
            <consortium name="The Broad Institute Genome Sequencing Center for Infectious Disease"/>
            <person name="Wu L."/>
            <person name="Ma J."/>
        </authorList>
    </citation>
    <scope>NUCLEOTIDE SEQUENCE [LARGE SCALE GENOMIC DNA]</scope>
    <source>
        <strain evidence="2">CCUG 66188</strain>
    </source>
</reference>
<dbReference type="EMBL" id="JBHSGN010000050">
    <property type="protein sequence ID" value="MFC4673292.1"/>
    <property type="molecule type" value="Genomic_DNA"/>
</dbReference>
<organism evidence="1 2">
    <name type="scientific">Dysgonomonas termitidis</name>
    <dbReference type="NCBI Taxonomy" id="1516126"/>
    <lineage>
        <taxon>Bacteria</taxon>
        <taxon>Pseudomonadati</taxon>
        <taxon>Bacteroidota</taxon>
        <taxon>Bacteroidia</taxon>
        <taxon>Bacteroidales</taxon>
        <taxon>Dysgonomonadaceae</taxon>
        <taxon>Dysgonomonas</taxon>
    </lineage>
</organism>
<dbReference type="Pfam" id="PF08989">
    <property type="entry name" value="DUF1896"/>
    <property type="match status" value="1"/>
</dbReference>
<accession>A0ABV9KTU3</accession>
<sequence length="146" mass="16646">MKQEQSQGLSYYRLSLLSFLKESHPELLSDIDFISARSDSAAEAYSQAIKSGLDHIYAEETANHILYEGLHFSLLDTLITILWNEFSVEIPEGEARDFALLLLPRCSDLQEKYALPDDFLNSPDFDLLYTELTGFISLYIEENGLQ</sequence>
<dbReference type="RefSeq" id="WP_379994534.1">
    <property type="nucleotide sequence ID" value="NZ_JBHSGN010000050.1"/>
</dbReference>
<dbReference type="Gene3D" id="1.10.8.330">
    <property type="entry name" value="PG0816-like"/>
    <property type="match status" value="1"/>
</dbReference>
<protein>
    <submittedName>
        <fullName evidence="1">DUF1896 family protein</fullName>
    </submittedName>
</protein>
<evidence type="ECO:0000313" key="1">
    <source>
        <dbReference type="EMBL" id="MFC4673292.1"/>
    </source>
</evidence>